<evidence type="ECO:0000256" key="1">
    <source>
        <dbReference type="SAM" id="Phobius"/>
    </source>
</evidence>
<dbReference type="GO" id="GO:0016746">
    <property type="term" value="F:acyltransferase activity"/>
    <property type="evidence" value="ECO:0007669"/>
    <property type="project" value="UniProtKB-KW"/>
</dbReference>
<evidence type="ECO:0000313" key="3">
    <source>
        <dbReference type="EMBL" id="SNR39242.1"/>
    </source>
</evidence>
<keyword evidence="3" id="KW-0012">Acyltransferase</keyword>
<dbReference type="Pfam" id="PF07786">
    <property type="entry name" value="HGSNAT_cat"/>
    <property type="match status" value="1"/>
</dbReference>
<keyword evidence="1" id="KW-1133">Transmembrane helix</keyword>
<gene>
    <name evidence="3" type="ORF">SAMN06269173_10240</name>
</gene>
<dbReference type="Proteomes" id="UP000198310">
    <property type="component" value="Unassembled WGS sequence"/>
</dbReference>
<evidence type="ECO:0000313" key="4">
    <source>
        <dbReference type="Proteomes" id="UP000198310"/>
    </source>
</evidence>
<proteinExistence type="predicted"/>
<accession>A0A238VY61</accession>
<feature type="transmembrane region" description="Helical" evidence="1">
    <location>
        <begin position="228"/>
        <end position="247"/>
    </location>
</feature>
<dbReference type="InterPro" id="IPR012429">
    <property type="entry name" value="HGSNAT_cat"/>
</dbReference>
<feature type="domain" description="Heparan-alpha-glucosaminide N-acetyltransferase catalytic" evidence="2">
    <location>
        <begin position="5"/>
        <end position="150"/>
    </location>
</feature>
<keyword evidence="1" id="KW-0472">Membrane</keyword>
<feature type="transmembrane region" description="Helical" evidence="1">
    <location>
        <begin position="87"/>
        <end position="104"/>
    </location>
</feature>
<dbReference type="AlphaFoldDB" id="A0A238VY61"/>
<name>A0A238VY61_9BACT</name>
<keyword evidence="3" id="KW-0808">Transferase</keyword>
<organism evidence="3 4">
    <name type="scientific">Hymenobacter mucosus</name>
    <dbReference type="NCBI Taxonomy" id="1411120"/>
    <lineage>
        <taxon>Bacteria</taxon>
        <taxon>Pseudomonadati</taxon>
        <taxon>Bacteroidota</taxon>
        <taxon>Cytophagia</taxon>
        <taxon>Cytophagales</taxon>
        <taxon>Hymenobacteraceae</taxon>
        <taxon>Hymenobacter</taxon>
    </lineage>
</organism>
<protein>
    <submittedName>
        <fullName evidence="3">Predicted acyltransferase</fullName>
    </submittedName>
</protein>
<sequence length="374" mass="41983">MPAGRLVSLDVFRGLTVLLMLLVNNPGDYHFYYTPLVHAPWHGCRPADLVFPSFVFIMGVALVYGLGSVQPVRALHRTTLWRVGRRAGVLLLLGLLIGLIPYFYFTSFRIPGVLQRIALVYAACCVLFLKTNWRQQAGLLAFILVLYNVLLQVVPVPGYGPANLAPATNLGAWLDRLLFHQGHLFVEQEGWDPEGLLGTLPTIATGLLGVLTGQWLRQPAVEPTTKVVWLFVAGSGLVVAGCIWNGWFPINKPLWTSSYVLYAGGIDVLLVAALYFLCDVQGWRGAWTLPLRVCGSNALLVFFLPEALERVLTKLKLHHADGTMFYLRNWLYQNLFTPYFRSPYHASLAYALAYTALWVALLWVLYRRRLFFTA</sequence>
<reference evidence="4" key="1">
    <citation type="submission" date="2017-06" db="EMBL/GenBank/DDBJ databases">
        <authorList>
            <person name="Varghese N."/>
            <person name="Submissions S."/>
        </authorList>
    </citation>
    <scope>NUCLEOTIDE SEQUENCE [LARGE SCALE GENOMIC DNA]</scope>
    <source>
        <strain evidence="4">DSM 28041</strain>
    </source>
</reference>
<feature type="transmembrane region" description="Helical" evidence="1">
    <location>
        <begin position="49"/>
        <end position="67"/>
    </location>
</feature>
<dbReference type="PANTHER" id="PTHR31061">
    <property type="entry name" value="LD22376P"/>
    <property type="match status" value="1"/>
</dbReference>
<feature type="transmembrane region" description="Helical" evidence="1">
    <location>
        <begin position="110"/>
        <end position="129"/>
    </location>
</feature>
<feature type="transmembrane region" description="Helical" evidence="1">
    <location>
        <begin position="136"/>
        <end position="154"/>
    </location>
</feature>
<feature type="transmembrane region" description="Helical" evidence="1">
    <location>
        <begin position="344"/>
        <end position="366"/>
    </location>
</feature>
<keyword evidence="4" id="KW-1185">Reference proteome</keyword>
<feature type="transmembrane region" description="Helical" evidence="1">
    <location>
        <begin position="195"/>
        <end position="216"/>
    </location>
</feature>
<dbReference type="PANTHER" id="PTHR31061:SF24">
    <property type="entry name" value="LD22376P"/>
    <property type="match status" value="1"/>
</dbReference>
<feature type="transmembrane region" description="Helical" evidence="1">
    <location>
        <begin position="289"/>
        <end position="308"/>
    </location>
</feature>
<evidence type="ECO:0000259" key="2">
    <source>
        <dbReference type="Pfam" id="PF07786"/>
    </source>
</evidence>
<keyword evidence="1" id="KW-0812">Transmembrane</keyword>
<dbReference type="EMBL" id="FZNS01000002">
    <property type="protein sequence ID" value="SNR39242.1"/>
    <property type="molecule type" value="Genomic_DNA"/>
</dbReference>
<feature type="transmembrane region" description="Helical" evidence="1">
    <location>
        <begin position="259"/>
        <end position="277"/>
    </location>
</feature>